<evidence type="ECO:0000313" key="20">
    <source>
        <dbReference type="Proteomes" id="UP000241436"/>
    </source>
</evidence>
<evidence type="ECO:0000256" key="4">
    <source>
        <dbReference type="ARBA" id="ARBA00022491"/>
    </source>
</evidence>
<keyword evidence="13" id="KW-0535">Nitrogen fixation</keyword>
<dbReference type="FunFam" id="3.40.50.300:FF:000006">
    <property type="entry name" value="DNA-binding transcriptional regulator NtrC"/>
    <property type="match status" value="1"/>
</dbReference>
<dbReference type="CDD" id="cd00009">
    <property type="entry name" value="AAA"/>
    <property type="match status" value="1"/>
</dbReference>
<dbReference type="PROSITE" id="PS00675">
    <property type="entry name" value="SIGMA54_INTERACT_1"/>
    <property type="match status" value="1"/>
</dbReference>
<dbReference type="InterPro" id="IPR058031">
    <property type="entry name" value="AAA_lid_NorR"/>
</dbReference>
<evidence type="ECO:0000256" key="5">
    <source>
        <dbReference type="ARBA" id="ARBA00022553"/>
    </source>
</evidence>
<evidence type="ECO:0000259" key="18">
    <source>
        <dbReference type="PROSITE" id="PS50110"/>
    </source>
</evidence>
<evidence type="ECO:0000256" key="8">
    <source>
        <dbReference type="ARBA" id="ARBA00023012"/>
    </source>
</evidence>
<dbReference type="AlphaFoldDB" id="A0A2T4U180"/>
<name>A0A2T4U180_9BACT</name>
<comment type="caution">
    <text evidence="19">The sequence shown here is derived from an EMBL/GenBank/DDBJ whole genome shotgun (WGS) entry which is preliminary data.</text>
</comment>
<dbReference type="PANTHER" id="PTHR32071:SF95">
    <property type="entry name" value="DNA-BINDING TRANSCRIPTIONAL REGULATOR NTRC"/>
    <property type="match status" value="1"/>
</dbReference>
<keyword evidence="8" id="KW-0902">Two-component regulatory system</keyword>
<gene>
    <name evidence="19" type="ORF">CLG94_00890</name>
</gene>
<dbReference type="GO" id="GO:0043565">
    <property type="term" value="F:sequence-specific DNA binding"/>
    <property type="evidence" value="ECO:0007669"/>
    <property type="project" value="InterPro"/>
</dbReference>
<dbReference type="SUPFAM" id="SSF52172">
    <property type="entry name" value="CheY-like"/>
    <property type="match status" value="1"/>
</dbReference>
<dbReference type="InterPro" id="IPR001789">
    <property type="entry name" value="Sig_transdc_resp-reg_receiver"/>
</dbReference>
<keyword evidence="10" id="KW-0238">DNA-binding</keyword>
<evidence type="ECO:0000313" key="19">
    <source>
        <dbReference type="EMBL" id="PTL37121.1"/>
    </source>
</evidence>
<evidence type="ECO:0000256" key="10">
    <source>
        <dbReference type="ARBA" id="ARBA00023125"/>
    </source>
</evidence>
<evidence type="ECO:0000259" key="17">
    <source>
        <dbReference type="PROSITE" id="PS50045"/>
    </source>
</evidence>
<keyword evidence="12" id="KW-0804">Transcription</keyword>
<dbReference type="Pfam" id="PF00072">
    <property type="entry name" value="Response_reg"/>
    <property type="match status" value="1"/>
</dbReference>
<dbReference type="Proteomes" id="UP000241436">
    <property type="component" value="Unassembled WGS sequence"/>
</dbReference>
<evidence type="ECO:0000256" key="16">
    <source>
        <dbReference type="PROSITE-ProRule" id="PRU00169"/>
    </source>
</evidence>
<dbReference type="Pfam" id="PF02954">
    <property type="entry name" value="HTH_8"/>
    <property type="match status" value="1"/>
</dbReference>
<organism evidence="19 20">
    <name type="scientific">Candidatus Methylomirabilis limnetica</name>
    <dbReference type="NCBI Taxonomy" id="2033718"/>
    <lineage>
        <taxon>Bacteria</taxon>
        <taxon>Candidatus Methylomirabilota</taxon>
        <taxon>Candidatus Methylomirabilia</taxon>
        <taxon>Candidatus Methylomirabilales</taxon>
        <taxon>Candidatus Methylomirabilaceae</taxon>
        <taxon>Candidatus Methylomirabilis</taxon>
    </lineage>
</organism>
<dbReference type="Gene3D" id="1.10.10.60">
    <property type="entry name" value="Homeodomain-like"/>
    <property type="match status" value="1"/>
</dbReference>
<evidence type="ECO:0000256" key="11">
    <source>
        <dbReference type="ARBA" id="ARBA00023159"/>
    </source>
</evidence>
<sequence length="487" mass="54464">MIETRQILVVDDEESIRWTMRKALEREGYRVVLAADGVEGLTRATDPSIDLVLMDIKMPGADGLETLSRIKEARPELPVIIMTAFATLQAAVQAMKRGAYDYITKPFDFGELSILVRRVFEIRELTERVAQMEAFGGRPFDFEGVVGLCPAMQQIFKLVGKMAASDLTVLIRGESGTGKELLAKAIHYNSRRSARPFVAINCAAIPRDLLESELFGHERGAFTGASALRRGKFELAEGGTIFLDEIGDMDIGLQAKILRVLQERQFERVGGERPLSADVRVIAATNQNLETAVAQKSFREDLYYRLNVVAINLPLLGERSEDIPLLVNHFLHLFAEEQRQEPKTVSLEALELMLAYRWPGNVRELENVVKRACVLAPTSLILPEHLPAALLHVEEIGAAGGRSSFDRMLSQGITGELSRLKQERDGQIYSYFLATLERPLLLRVMERTGGNQLRAAELLGINRNTLRKKLRELGITPVRGDEEKTDR</sequence>
<dbReference type="RefSeq" id="WP_107561025.1">
    <property type="nucleotide sequence ID" value="NZ_NVQC01000008.1"/>
</dbReference>
<keyword evidence="5 16" id="KW-0597">Phosphoprotein</keyword>
<dbReference type="GO" id="GO:0005524">
    <property type="term" value="F:ATP binding"/>
    <property type="evidence" value="ECO:0007669"/>
    <property type="project" value="UniProtKB-KW"/>
</dbReference>
<evidence type="ECO:0000256" key="15">
    <source>
        <dbReference type="ARBA" id="ARBA00031910"/>
    </source>
</evidence>
<dbReference type="InterPro" id="IPR011006">
    <property type="entry name" value="CheY-like_superfamily"/>
</dbReference>
<dbReference type="Pfam" id="PF25601">
    <property type="entry name" value="AAA_lid_14"/>
    <property type="match status" value="1"/>
</dbReference>
<dbReference type="PANTHER" id="PTHR32071">
    <property type="entry name" value="TRANSCRIPTIONAL REGULATORY PROTEIN"/>
    <property type="match status" value="1"/>
</dbReference>
<keyword evidence="3" id="KW-0963">Cytoplasm</keyword>
<dbReference type="SUPFAM" id="SSF52540">
    <property type="entry name" value="P-loop containing nucleoside triphosphate hydrolases"/>
    <property type="match status" value="1"/>
</dbReference>
<evidence type="ECO:0000256" key="13">
    <source>
        <dbReference type="ARBA" id="ARBA00023231"/>
    </source>
</evidence>
<accession>A0A2T4U180</accession>
<dbReference type="PROSITE" id="PS50045">
    <property type="entry name" value="SIGMA54_INTERACT_4"/>
    <property type="match status" value="1"/>
</dbReference>
<dbReference type="SMART" id="SM00382">
    <property type="entry name" value="AAA"/>
    <property type="match status" value="1"/>
</dbReference>
<dbReference type="InterPro" id="IPR002197">
    <property type="entry name" value="HTH_Fis"/>
</dbReference>
<dbReference type="Gene3D" id="3.40.50.2300">
    <property type="match status" value="1"/>
</dbReference>
<dbReference type="GO" id="GO:0006355">
    <property type="term" value="P:regulation of DNA-templated transcription"/>
    <property type="evidence" value="ECO:0007669"/>
    <property type="project" value="InterPro"/>
</dbReference>
<keyword evidence="11" id="KW-0010">Activator</keyword>
<dbReference type="SUPFAM" id="SSF46689">
    <property type="entry name" value="Homeodomain-like"/>
    <property type="match status" value="1"/>
</dbReference>
<protein>
    <recommendedName>
        <fullName evidence="2">DNA-binding transcriptional regulator NtrC</fullName>
    </recommendedName>
    <alternativeName>
        <fullName evidence="14">Nitrogen regulation protein NR(I)</fullName>
    </alternativeName>
    <alternativeName>
        <fullName evidence="15">Nitrogen regulator I</fullName>
    </alternativeName>
</protein>
<dbReference type="InterPro" id="IPR003593">
    <property type="entry name" value="AAA+_ATPase"/>
</dbReference>
<evidence type="ECO:0000256" key="9">
    <source>
        <dbReference type="ARBA" id="ARBA00023015"/>
    </source>
</evidence>
<reference evidence="20" key="2">
    <citation type="journal article" date="2018" name="Environ. Microbiol.">
        <title>Bloom of a denitrifying methanotroph, 'Candidatus Methylomirabilis limnetica', in a deep stratified lake.</title>
        <authorList>
            <person name="Graf J.S."/>
            <person name="Mayr M.J."/>
            <person name="Marchant H.K."/>
            <person name="Tienken D."/>
            <person name="Hach P.F."/>
            <person name="Brand A."/>
            <person name="Schubert C.J."/>
            <person name="Kuypers M.M."/>
            <person name="Milucka J."/>
        </authorList>
    </citation>
    <scope>NUCLEOTIDE SEQUENCE [LARGE SCALE GENOMIC DNA]</scope>
    <source>
        <strain evidence="20">Zug</strain>
    </source>
</reference>
<dbReference type="PROSITE" id="PS00688">
    <property type="entry name" value="SIGMA54_INTERACT_3"/>
    <property type="match status" value="1"/>
</dbReference>
<dbReference type="Pfam" id="PF00158">
    <property type="entry name" value="Sigma54_activat"/>
    <property type="match status" value="1"/>
</dbReference>
<dbReference type="InterPro" id="IPR025944">
    <property type="entry name" value="Sigma_54_int_dom_CS"/>
</dbReference>
<evidence type="ECO:0000256" key="12">
    <source>
        <dbReference type="ARBA" id="ARBA00023163"/>
    </source>
</evidence>
<feature type="domain" description="Sigma-54 factor interaction" evidence="17">
    <location>
        <begin position="145"/>
        <end position="374"/>
    </location>
</feature>
<dbReference type="PROSITE" id="PS00676">
    <property type="entry name" value="SIGMA54_INTERACT_2"/>
    <property type="match status" value="1"/>
</dbReference>
<dbReference type="InterPro" id="IPR025662">
    <property type="entry name" value="Sigma_54_int_dom_ATP-bd_1"/>
</dbReference>
<dbReference type="FunFam" id="3.40.50.2300:FF:000018">
    <property type="entry name" value="DNA-binding transcriptional regulator NtrC"/>
    <property type="match status" value="1"/>
</dbReference>
<evidence type="ECO:0000256" key="7">
    <source>
        <dbReference type="ARBA" id="ARBA00022840"/>
    </source>
</evidence>
<evidence type="ECO:0000256" key="3">
    <source>
        <dbReference type="ARBA" id="ARBA00022490"/>
    </source>
</evidence>
<dbReference type="InterPro" id="IPR009057">
    <property type="entry name" value="Homeodomain-like_sf"/>
</dbReference>
<dbReference type="InterPro" id="IPR002078">
    <property type="entry name" value="Sigma_54_int"/>
</dbReference>
<dbReference type="GO" id="GO:0000160">
    <property type="term" value="P:phosphorelay signal transduction system"/>
    <property type="evidence" value="ECO:0007669"/>
    <property type="project" value="UniProtKB-KW"/>
</dbReference>
<evidence type="ECO:0000256" key="2">
    <source>
        <dbReference type="ARBA" id="ARBA00019059"/>
    </source>
</evidence>
<evidence type="ECO:0000256" key="14">
    <source>
        <dbReference type="ARBA" id="ARBA00029881"/>
    </source>
</evidence>
<dbReference type="OrthoDB" id="9811901at2"/>
<evidence type="ECO:0000256" key="1">
    <source>
        <dbReference type="ARBA" id="ARBA00004496"/>
    </source>
</evidence>
<dbReference type="Gene3D" id="3.40.50.300">
    <property type="entry name" value="P-loop containing nucleotide triphosphate hydrolases"/>
    <property type="match status" value="1"/>
</dbReference>
<dbReference type="GO" id="GO:0005737">
    <property type="term" value="C:cytoplasm"/>
    <property type="evidence" value="ECO:0007669"/>
    <property type="project" value="UniProtKB-SubCell"/>
</dbReference>
<dbReference type="SMART" id="SM00448">
    <property type="entry name" value="REC"/>
    <property type="match status" value="1"/>
</dbReference>
<keyword evidence="20" id="KW-1185">Reference proteome</keyword>
<feature type="domain" description="Response regulatory" evidence="18">
    <location>
        <begin position="6"/>
        <end position="120"/>
    </location>
</feature>
<keyword evidence="4" id="KW-0678">Repressor</keyword>
<dbReference type="Gene3D" id="1.10.8.60">
    <property type="match status" value="1"/>
</dbReference>
<dbReference type="PRINTS" id="PR01590">
    <property type="entry name" value="HTHFIS"/>
</dbReference>
<proteinExistence type="predicted"/>
<dbReference type="EMBL" id="NVQC01000008">
    <property type="protein sequence ID" value="PTL37121.1"/>
    <property type="molecule type" value="Genomic_DNA"/>
</dbReference>
<dbReference type="PROSITE" id="PS50110">
    <property type="entry name" value="RESPONSE_REGULATORY"/>
    <property type="match status" value="1"/>
</dbReference>
<keyword evidence="6" id="KW-0547">Nucleotide-binding</keyword>
<feature type="modified residue" description="4-aspartylphosphate" evidence="16">
    <location>
        <position position="55"/>
    </location>
</feature>
<keyword evidence="9" id="KW-0805">Transcription regulation</keyword>
<dbReference type="InterPro" id="IPR027417">
    <property type="entry name" value="P-loop_NTPase"/>
</dbReference>
<comment type="subcellular location">
    <subcellularLocation>
        <location evidence="1">Cytoplasm</location>
    </subcellularLocation>
</comment>
<dbReference type="InterPro" id="IPR025943">
    <property type="entry name" value="Sigma_54_int_dom_ATP-bd_2"/>
</dbReference>
<keyword evidence="7" id="KW-0067">ATP-binding</keyword>
<evidence type="ECO:0000256" key="6">
    <source>
        <dbReference type="ARBA" id="ARBA00022741"/>
    </source>
</evidence>
<reference evidence="19 20" key="1">
    <citation type="submission" date="2017-09" db="EMBL/GenBank/DDBJ databases">
        <title>Bloom of a denitrifying methanotroph, Candidatus Methylomirabilis limnetica, in a deep stratified lake.</title>
        <authorList>
            <person name="Graf J.S."/>
            <person name="Marchant H.K."/>
            <person name="Tienken D."/>
            <person name="Hach P.F."/>
            <person name="Brand A."/>
            <person name="Schubert C.J."/>
            <person name="Kuypers M.M."/>
            <person name="Milucka J."/>
        </authorList>
    </citation>
    <scope>NUCLEOTIDE SEQUENCE [LARGE SCALE GENOMIC DNA]</scope>
    <source>
        <strain evidence="19 20">Zug</strain>
    </source>
</reference>